<evidence type="ECO:0000256" key="9">
    <source>
        <dbReference type="ARBA" id="ARBA00022692"/>
    </source>
</evidence>
<evidence type="ECO:0000256" key="13">
    <source>
        <dbReference type="ARBA" id="ARBA00023136"/>
    </source>
</evidence>
<keyword evidence="8 18" id="KW-0808">Transferase</keyword>
<feature type="transmembrane region" description="Helical" evidence="16">
    <location>
        <begin position="145"/>
        <end position="162"/>
    </location>
</feature>
<reference evidence="18" key="1">
    <citation type="submission" date="2022-07" db="EMBL/GenBank/DDBJ databases">
        <title>Phylogenomic reconstructions and comparative analyses of Kickxellomycotina fungi.</title>
        <authorList>
            <person name="Reynolds N.K."/>
            <person name="Stajich J.E."/>
            <person name="Barry K."/>
            <person name="Grigoriev I.V."/>
            <person name="Crous P."/>
            <person name="Smith M.E."/>
        </authorList>
    </citation>
    <scope>NUCLEOTIDE SEQUENCE</scope>
    <source>
        <strain evidence="18">RSA 567</strain>
    </source>
</reference>
<dbReference type="GO" id="GO:0004579">
    <property type="term" value="F:dolichyl-diphosphooligosaccharide-protein glycotransferase activity"/>
    <property type="evidence" value="ECO:0007669"/>
    <property type="project" value="UniProtKB-EC"/>
</dbReference>
<keyword evidence="12 16" id="KW-1133">Transmembrane helix</keyword>
<proteinExistence type="inferred from homology"/>
<keyword evidence="7 18" id="KW-0328">Glycosyltransferase</keyword>
<feature type="transmembrane region" description="Helical" evidence="16">
    <location>
        <begin position="196"/>
        <end position="219"/>
    </location>
</feature>
<feature type="transmembrane region" description="Helical" evidence="16">
    <location>
        <begin position="20"/>
        <end position="40"/>
    </location>
</feature>
<evidence type="ECO:0000259" key="17">
    <source>
        <dbReference type="Pfam" id="PF02516"/>
    </source>
</evidence>
<evidence type="ECO:0000256" key="7">
    <source>
        <dbReference type="ARBA" id="ARBA00022676"/>
    </source>
</evidence>
<keyword evidence="9 16" id="KW-0812">Transmembrane</keyword>
<gene>
    <name evidence="18" type="primary">STT3_2</name>
    <name evidence="18" type="ORF">H4R34_006420</name>
</gene>
<accession>A0A9W8E4A3</accession>
<evidence type="ECO:0000256" key="5">
    <source>
        <dbReference type="ARBA" id="ARBA00010810"/>
    </source>
</evidence>
<dbReference type="GO" id="GO:0046872">
    <property type="term" value="F:metal ion binding"/>
    <property type="evidence" value="ECO:0007669"/>
    <property type="project" value="UniProtKB-KW"/>
</dbReference>
<evidence type="ECO:0000313" key="18">
    <source>
        <dbReference type="EMBL" id="KAJ1967164.1"/>
    </source>
</evidence>
<dbReference type="AlphaFoldDB" id="A0A9W8E4A3"/>
<dbReference type="GO" id="GO:0043687">
    <property type="term" value="P:post-translational protein modification"/>
    <property type="evidence" value="ECO:0007669"/>
    <property type="project" value="TreeGrafter"/>
</dbReference>
<dbReference type="GO" id="GO:0016020">
    <property type="term" value="C:membrane"/>
    <property type="evidence" value="ECO:0007669"/>
    <property type="project" value="InterPro"/>
</dbReference>
<feature type="domain" description="Oligosaccharyl transferase STT3 N-terminal" evidence="17">
    <location>
        <begin position="23"/>
        <end position="226"/>
    </location>
</feature>
<evidence type="ECO:0000256" key="8">
    <source>
        <dbReference type="ARBA" id="ARBA00022679"/>
    </source>
</evidence>
<dbReference type="InterPro" id="IPR048307">
    <property type="entry name" value="STT3_N"/>
</dbReference>
<comment type="pathway">
    <text evidence="4">Protein modification; protein glycosylation.</text>
</comment>
<keyword evidence="13 16" id="KW-0472">Membrane</keyword>
<comment type="subcellular location">
    <subcellularLocation>
        <location evidence="3">Endomembrane system</location>
        <topology evidence="3">Multi-pass membrane protein</topology>
    </subcellularLocation>
</comment>
<dbReference type="Pfam" id="PF02516">
    <property type="entry name" value="STT3"/>
    <property type="match status" value="1"/>
</dbReference>
<evidence type="ECO:0000256" key="6">
    <source>
        <dbReference type="ARBA" id="ARBA00012605"/>
    </source>
</evidence>
<evidence type="ECO:0000313" key="19">
    <source>
        <dbReference type="Proteomes" id="UP001151582"/>
    </source>
</evidence>
<evidence type="ECO:0000256" key="1">
    <source>
        <dbReference type="ARBA" id="ARBA00001936"/>
    </source>
</evidence>
<dbReference type="OrthoDB" id="10261066at2759"/>
<evidence type="ECO:0000256" key="4">
    <source>
        <dbReference type="ARBA" id="ARBA00004922"/>
    </source>
</evidence>
<organism evidence="18 19">
    <name type="scientific">Dimargaris verticillata</name>
    <dbReference type="NCBI Taxonomy" id="2761393"/>
    <lineage>
        <taxon>Eukaryota</taxon>
        <taxon>Fungi</taxon>
        <taxon>Fungi incertae sedis</taxon>
        <taxon>Zoopagomycota</taxon>
        <taxon>Kickxellomycotina</taxon>
        <taxon>Dimargaritomycetes</taxon>
        <taxon>Dimargaritales</taxon>
        <taxon>Dimargaritaceae</taxon>
        <taxon>Dimargaris</taxon>
    </lineage>
</organism>
<protein>
    <recommendedName>
        <fullName evidence="6">dolichyl-diphosphooligosaccharide--protein glycotransferase</fullName>
        <ecNumber evidence="6">2.4.99.18</ecNumber>
    </recommendedName>
</protein>
<dbReference type="GO" id="GO:0012505">
    <property type="term" value="C:endomembrane system"/>
    <property type="evidence" value="ECO:0007669"/>
    <property type="project" value="UniProtKB-SubCell"/>
</dbReference>
<dbReference type="PANTHER" id="PTHR13872">
    <property type="entry name" value="DOLICHYL-DIPHOSPHOOLIGOSACCHARIDE--PROTEIN GLYCOSYLTRANSFERASE SUBUNIT"/>
    <property type="match status" value="1"/>
</dbReference>
<dbReference type="Proteomes" id="UP001151582">
    <property type="component" value="Unassembled WGS sequence"/>
</dbReference>
<dbReference type="EMBL" id="JANBQB010002412">
    <property type="protein sequence ID" value="KAJ1967164.1"/>
    <property type="molecule type" value="Genomic_DNA"/>
</dbReference>
<comment type="catalytic activity">
    <reaction evidence="15">
        <text>a di-trans,poly-cis-dolichyl diphosphooligosaccharide + L-asparaginyl-[protein] = N(4)-(oligosaccharide-(1-&gt;4)-N-acetyl-beta-D-glucosaminyl-(1-&gt;4)-N-acetyl-beta-D-glucosaminyl)-L-asparaginyl-[protein] + a di-trans,poly-cis-dolichyl diphosphate + H(+)</text>
        <dbReference type="Rhea" id="RHEA:22980"/>
        <dbReference type="Rhea" id="RHEA-COMP:12804"/>
        <dbReference type="Rhea" id="RHEA-COMP:12805"/>
        <dbReference type="Rhea" id="RHEA-COMP:19506"/>
        <dbReference type="Rhea" id="RHEA-COMP:19509"/>
        <dbReference type="ChEBI" id="CHEBI:15378"/>
        <dbReference type="ChEBI" id="CHEBI:50347"/>
        <dbReference type="ChEBI" id="CHEBI:57497"/>
        <dbReference type="ChEBI" id="CHEBI:57570"/>
        <dbReference type="ChEBI" id="CHEBI:132529"/>
        <dbReference type="EC" id="2.4.99.18"/>
    </reaction>
</comment>
<evidence type="ECO:0000256" key="14">
    <source>
        <dbReference type="ARBA" id="ARBA00023211"/>
    </source>
</evidence>
<name>A0A9W8E4A3_9FUNG</name>
<keyword evidence="14" id="KW-0464">Manganese</keyword>
<feature type="non-terminal residue" evidence="18">
    <location>
        <position position="226"/>
    </location>
</feature>
<evidence type="ECO:0000256" key="15">
    <source>
        <dbReference type="ARBA" id="ARBA00048829"/>
    </source>
</evidence>
<evidence type="ECO:0000256" key="12">
    <source>
        <dbReference type="ARBA" id="ARBA00022989"/>
    </source>
</evidence>
<evidence type="ECO:0000256" key="2">
    <source>
        <dbReference type="ARBA" id="ARBA00001946"/>
    </source>
</evidence>
<keyword evidence="11" id="KW-0460">Magnesium</keyword>
<comment type="caution">
    <text evidence="18">The sequence shown here is derived from an EMBL/GenBank/DDBJ whole genome shotgun (WGS) entry which is preliminary data.</text>
</comment>
<comment type="cofactor">
    <cofactor evidence="1">
        <name>Mn(2+)</name>
        <dbReference type="ChEBI" id="CHEBI:29035"/>
    </cofactor>
</comment>
<evidence type="ECO:0000256" key="10">
    <source>
        <dbReference type="ARBA" id="ARBA00022723"/>
    </source>
</evidence>
<dbReference type="InterPro" id="IPR003674">
    <property type="entry name" value="Oligo_trans_STT3"/>
</dbReference>
<feature type="transmembrane region" description="Helical" evidence="16">
    <location>
        <begin position="119"/>
        <end position="139"/>
    </location>
</feature>
<keyword evidence="10" id="KW-0479">Metal-binding</keyword>
<sequence>MATATADASLVSPTATKVIPLLRVSILVLIAGIGFASRLFSVIRFESIIHEFDPWFNYRSTQYMVKHGIYAFWNWFDARSWYPLGRVVGGTVYPGLMVTASLLHNALHALNYPVDIRNICVMIAPIFSGLTALATYLFTAEVANSTAGLFAAMFIAVAPGYISRSVAGSYDYEGIAIFILMLCYYFWLKALKAGSALYATLAALVYFYMVASWGGYVFIINMIPLH</sequence>
<evidence type="ECO:0000256" key="3">
    <source>
        <dbReference type="ARBA" id="ARBA00004127"/>
    </source>
</evidence>
<comment type="cofactor">
    <cofactor evidence="2">
        <name>Mg(2+)</name>
        <dbReference type="ChEBI" id="CHEBI:18420"/>
    </cofactor>
</comment>
<evidence type="ECO:0000256" key="16">
    <source>
        <dbReference type="SAM" id="Phobius"/>
    </source>
</evidence>
<keyword evidence="19" id="KW-1185">Reference proteome</keyword>
<dbReference type="PANTHER" id="PTHR13872:SF1">
    <property type="entry name" value="DOLICHYL-DIPHOSPHOOLIGOSACCHARIDE--PROTEIN GLYCOSYLTRANSFERASE SUBUNIT STT3B"/>
    <property type="match status" value="1"/>
</dbReference>
<feature type="transmembrane region" description="Helical" evidence="16">
    <location>
        <begin position="174"/>
        <end position="190"/>
    </location>
</feature>
<comment type="similarity">
    <text evidence="5">Belongs to the STT3 family.</text>
</comment>
<dbReference type="GO" id="GO:0018279">
    <property type="term" value="P:protein N-linked glycosylation via asparagine"/>
    <property type="evidence" value="ECO:0007669"/>
    <property type="project" value="TreeGrafter"/>
</dbReference>
<dbReference type="EC" id="2.4.99.18" evidence="6"/>
<evidence type="ECO:0000256" key="11">
    <source>
        <dbReference type="ARBA" id="ARBA00022842"/>
    </source>
</evidence>